<keyword evidence="2 7" id="KW-0699">rRNA-binding</keyword>
<keyword evidence="4 7" id="KW-0689">Ribosomal protein</keyword>
<evidence type="ECO:0000256" key="7">
    <source>
        <dbReference type="HAMAP-Rule" id="MF_00480"/>
    </source>
</evidence>
<comment type="caution">
    <text evidence="10">The sequence shown here is derived from an EMBL/GenBank/DDBJ whole genome shotgun (WGS) entry which is preliminary data.</text>
</comment>
<protein>
    <recommendedName>
        <fullName evidence="6 7">Small ribosomal subunit protein uS7</fullName>
    </recommendedName>
</protein>
<dbReference type="InterPro" id="IPR023798">
    <property type="entry name" value="Ribosomal_uS7_dom"/>
</dbReference>
<keyword evidence="11" id="KW-1185">Reference proteome</keyword>
<evidence type="ECO:0000256" key="8">
    <source>
        <dbReference type="RuleBase" id="RU003619"/>
    </source>
</evidence>
<evidence type="ECO:0000256" key="6">
    <source>
        <dbReference type="ARBA" id="ARBA00044531"/>
    </source>
</evidence>
<keyword evidence="7" id="KW-0820">tRNA-binding</keyword>
<dbReference type="PANTHER" id="PTHR11205">
    <property type="entry name" value="RIBOSOMAL PROTEIN S7"/>
    <property type="match status" value="1"/>
</dbReference>
<dbReference type="EMBL" id="RXPE01000011">
    <property type="protein sequence ID" value="RTR27302.1"/>
    <property type="molecule type" value="Genomic_DNA"/>
</dbReference>
<dbReference type="OrthoDB" id="9807653at2"/>
<dbReference type="GO" id="GO:0019843">
    <property type="term" value="F:rRNA binding"/>
    <property type="evidence" value="ECO:0007669"/>
    <property type="project" value="UniProtKB-UniRule"/>
</dbReference>
<organism evidence="10 11">
    <name type="scientific">Deinococcus radiophilus</name>
    <dbReference type="NCBI Taxonomy" id="32062"/>
    <lineage>
        <taxon>Bacteria</taxon>
        <taxon>Thermotogati</taxon>
        <taxon>Deinococcota</taxon>
        <taxon>Deinococci</taxon>
        <taxon>Deinococcales</taxon>
        <taxon>Deinococcaceae</taxon>
        <taxon>Deinococcus</taxon>
    </lineage>
</organism>
<gene>
    <name evidence="7" type="primary">rpsG</name>
    <name evidence="10" type="ORF">EJ104_07045</name>
</gene>
<dbReference type="GO" id="GO:0003735">
    <property type="term" value="F:structural constituent of ribosome"/>
    <property type="evidence" value="ECO:0007669"/>
    <property type="project" value="InterPro"/>
</dbReference>
<comment type="function">
    <text evidence="7">One of the primary rRNA binding proteins, it binds directly to 16S rRNA where it nucleates assembly of the head domain of the 30S subunit. Is located at the subunit interface close to the decoding center, probably blocks exit of the E-site tRNA.</text>
</comment>
<dbReference type="InterPro" id="IPR005717">
    <property type="entry name" value="Ribosomal_uS7_bac/org-type"/>
</dbReference>
<dbReference type="GO" id="GO:0000049">
    <property type="term" value="F:tRNA binding"/>
    <property type="evidence" value="ECO:0007669"/>
    <property type="project" value="UniProtKB-UniRule"/>
</dbReference>
<keyword evidence="3 7" id="KW-0694">RNA-binding</keyword>
<evidence type="ECO:0000256" key="4">
    <source>
        <dbReference type="ARBA" id="ARBA00022980"/>
    </source>
</evidence>
<feature type="domain" description="Small ribosomal subunit protein uS7" evidence="9">
    <location>
        <begin position="2"/>
        <end position="151"/>
    </location>
</feature>
<proteinExistence type="inferred from homology"/>
<dbReference type="RefSeq" id="WP_126352047.1">
    <property type="nucleotide sequence ID" value="NZ_CP086380.1"/>
</dbReference>
<dbReference type="FunFam" id="1.10.455.10:FF:000001">
    <property type="entry name" value="30S ribosomal protein S7"/>
    <property type="match status" value="1"/>
</dbReference>
<dbReference type="Gene3D" id="1.10.455.10">
    <property type="entry name" value="Ribosomal protein S7 domain"/>
    <property type="match status" value="1"/>
</dbReference>
<evidence type="ECO:0000256" key="1">
    <source>
        <dbReference type="ARBA" id="ARBA00007151"/>
    </source>
</evidence>
<dbReference type="AlphaFoldDB" id="A0A431VVP2"/>
<evidence type="ECO:0000313" key="10">
    <source>
        <dbReference type="EMBL" id="RTR27302.1"/>
    </source>
</evidence>
<evidence type="ECO:0000256" key="3">
    <source>
        <dbReference type="ARBA" id="ARBA00022884"/>
    </source>
</evidence>
<evidence type="ECO:0000256" key="5">
    <source>
        <dbReference type="ARBA" id="ARBA00023274"/>
    </source>
</evidence>
<evidence type="ECO:0000256" key="2">
    <source>
        <dbReference type="ARBA" id="ARBA00022730"/>
    </source>
</evidence>
<dbReference type="PROSITE" id="PS00052">
    <property type="entry name" value="RIBOSOMAL_S7"/>
    <property type="match status" value="1"/>
</dbReference>
<evidence type="ECO:0000313" key="11">
    <source>
        <dbReference type="Proteomes" id="UP000277766"/>
    </source>
</evidence>
<evidence type="ECO:0000259" key="9">
    <source>
        <dbReference type="Pfam" id="PF00177"/>
    </source>
</evidence>
<dbReference type="Pfam" id="PF00177">
    <property type="entry name" value="Ribosomal_S7"/>
    <property type="match status" value="1"/>
</dbReference>
<dbReference type="InterPro" id="IPR020606">
    <property type="entry name" value="Ribosomal_uS7_CS"/>
</dbReference>
<reference evidence="10 11" key="1">
    <citation type="submission" date="2018-12" db="EMBL/GenBank/DDBJ databases">
        <title>Deinococcus radiophilus ATCC 27603 genome sequencing and assembly.</title>
        <authorList>
            <person name="Maclea K.S."/>
            <person name="Maynard C.R."/>
        </authorList>
    </citation>
    <scope>NUCLEOTIDE SEQUENCE [LARGE SCALE GENOMIC DNA]</scope>
    <source>
        <strain evidence="10 11">ATCC 27603</strain>
    </source>
</reference>
<dbReference type="InterPro" id="IPR036823">
    <property type="entry name" value="Ribosomal_uS7_dom_sf"/>
</dbReference>
<dbReference type="GO" id="GO:0006412">
    <property type="term" value="P:translation"/>
    <property type="evidence" value="ECO:0007669"/>
    <property type="project" value="UniProtKB-UniRule"/>
</dbReference>
<dbReference type="Proteomes" id="UP000277766">
    <property type="component" value="Unassembled WGS sequence"/>
</dbReference>
<comment type="subunit">
    <text evidence="7">Part of the 30S ribosomal subunit. Contacts proteins S9 and S11.</text>
</comment>
<dbReference type="PIRSF" id="PIRSF002122">
    <property type="entry name" value="RPS7p_RPS7a_RPS5e_RPS7o"/>
    <property type="match status" value="1"/>
</dbReference>
<comment type="similarity">
    <text evidence="1 7 8">Belongs to the universal ribosomal protein uS7 family.</text>
</comment>
<name>A0A431VVP2_9DEIO</name>
<dbReference type="InterPro" id="IPR000235">
    <property type="entry name" value="Ribosomal_uS7"/>
</dbReference>
<sequence length="158" mass="18312">MSRRRRAEVRQLQPDLVYQDVLVSAMINRLMQDGKKNLASRIFYGACRLIQERTGQEPLKVFKEAFENVKPRVEVRSRRVGGSTYQVPVEFDKNPRRQQSLTLRWMVNAAGSRPERTAIERLAGEIMDAAEGRGGAMKKKDDVERMAEANRAYAHYRW</sequence>
<accession>A0A431VVP2</accession>
<dbReference type="GO" id="GO:0015935">
    <property type="term" value="C:small ribosomal subunit"/>
    <property type="evidence" value="ECO:0007669"/>
    <property type="project" value="InterPro"/>
</dbReference>
<dbReference type="HAMAP" id="MF_00480_B">
    <property type="entry name" value="Ribosomal_uS7_B"/>
    <property type="match status" value="1"/>
</dbReference>
<dbReference type="CDD" id="cd14869">
    <property type="entry name" value="uS7_Bacteria"/>
    <property type="match status" value="1"/>
</dbReference>
<keyword evidence="5 7" id="KW-0687">Ribonucleoprotein</keyword>
<dbReference type="NCBIfam" id="TIGR01029">
    <property type="entry name" value="rpsG_bact"/>
    <property type="match status" value="1"/>
</dbReference>
<dbReference type="SUPFAM" id="SSF47973">
    <property type="entry name" value="Ribosomal protein S7"/>
    <property type="match status" value="1"/>
</dbReference>